<sequence>MRTGAAAGYEGYYHEAVYYSSDEELLAVVVPFLLGGVEAGEPTVVSLGARNAGLLREALGDVDGIVYQSGGAVYARPAAAIRSYQRLLRDYVAQGAGQIRIIGEIPPEGLGATWDWWARYEAAINVAYDDYPLWSMCAYDTRSTPAPVLADVARTHPRSAEPGGTHRPSPAYAGAEAFLREARLVEADPLEAGAPVVDLRDPMPAEARRALLAANRTDLSADDLEDFLVAVSEVVTNSLEHGLPPVRLRCWSTRERCVVTVADGGHGPEDPFAGLLPAAKAPHGGLGLWLAHQLCDHVTFGRGRDGEFVVRLTAGRLPG</sequence>
<feature type="domain" description="MEDS" evidence="3">
    <location>
        <begin position="14"/>
        <end position="157"/>
    </location>
</feature>
<evidence type="ECO:0000313" key="5">
    <source>
        <dbReference type="Proteomes" id="UP000199025"/>
    </source>
</evidence>
<reference evidence="4 5" key="1">
    <citation type="submission" date="2016-10" db="EMBL/GenBank/DDBJ databases">
        <authorList>
            <person name="de Groot N.N."/>
        </authorList>
    </citation>
    <scope>NUCLEOTIDE SEQUENCE [LARGE SCALE GENOMIC DNA]</scope>
    <source>
        <strain evidence="4 5">DSM 44468</strain>
    </source>
</reference>
<name>A0A1I3XIY8_9PSEU</name>
<dbReference type="InterPro" id="IPR025847">
    <property type="entry name" value="MEDS_domain"/>
</dbReference>
<proteinExistence type="predicted"/>
<dbReference type="AlphaFoldDB" id="A0A1I3XIY8"/>
<gene>
    <name evidence="4" type="ORF">SAMN05421835_115122</name>
</gene>
<dbReference type="InterPro" id="IPR050267">
    <property type="entry name" value="Anti-sigma-factor_SerPK"/>
</dbReference>
<dbReference type="RefSeq" id="WP_091511472.1">
    <property type="nucleotide sequence ID" value="NZ_FORP01000015.1"/>
</dbReference>
<dbReference type="EMBL" id="FORP01000015">
    <property type="protein sequence ID" value="SFK19309.1"/>
    <property type="molecule type" value="Genomic_DNA"/>
</dbReference>
<dbReference type="PANTHER" id="PTHR35526">
    <property type="entry name" value="ANTI-SIGMA-F FACTOR RSBW-RELATED"/>
    <property type="match status" value="1"/>
</dbReference>
<dbReference type="NCBIfam" id="NF041045">
    <property type="entry name" value="RsbA_anti_sig"/>
    <property type="match status" value="1"/>
</dbReference>
<protein>
    <submittedName>
        <fullName evidence="4">Anti-sigma regulatory factor (Ser/Thr protein kinase)</fullName>
    </submittedName>
</protein>
<dbReference type="CDD" id="cd16936">
    <property type="entry name" value="HATPase_RsbW-like"/>
    <property type="match status" value="1"/>
</dbReference>
<dbReference type="InterPro" id="IPR036890">
    <property type="entry name" value="HATPase_C_sf"/>
</dbReference>
<evidence type="ECO:0000259" key="3">
    <source>
        <dbReference type="Pfam" id="PF14417"/>
    </source>
</evidence>
<dbReference type="Proteomes" id="UP000199025">
    <property type="component" value="Unassembled WGS sequence"/>
</dbReference>
<keyword evidence="4" id="KW-0418">Kinase</keyword>
<feature type="domain" description="Histidine kinase/HSP90-like ATPase" evidence="2">
    <location>
        <begin position="206"/>
        <end position="312"/>
    </location>
</feature>
<dbReference type="Pfam" id="PF14417">
    <property type="entry name" value="MEDS"/>
    <property type="match status" value="1"/>
</dbReference>
<organism evidence="4 5">
    <name type="scientific">Amycolatopsis sacchari</name>
    <dbReference type="NCBI Taxonomy" id="115433"/>
    <lineage>
        <taxon>Bacteria</taxon>
        <taxon>Bacillati</taxon>
        <taxon>Actinomycetota</taxon>
        <taxon>Actinomycetes</taxon>
        <taxon>Pseudonocardiales</taxon>
        <taxon>Pseudonocardiaceae</taxon>
        <taxon>Amycolatopsis</taxon>
    </lineage>
</organism>
<keyword evidence="4" id="KW-0808">Transferase</keyword>
<accession>A0A1I3XIY8</accession>
<keyword evidence="5" id="KW-1185">Reference proteome</keyword>
<dbReference type="PANTHER" id="PTHR35526:SF3">
    <property type="entry name" value="ANTI-SIGMA-F FACTOR RSBW"/>
    <property type="match status" value="1"/>
</dbReference>
<dbReference type="InterPro" id="IPR003594">
    <property type="entry name" value="HATPase_dom"/>
</dbReference>
<dbReference type="STRING" id="115433.SAMN05421835_115122"/>
<keyword evidence="1" id="KW-0723">Serine/threonine-protein kinase</keyword>
<dbReference type="GO" id="GO:0004674">
    <property type="term" value="F:protein serine/threonine kinase activity"/>
    <property type="evidence" value="ECO:0007669"/>
    <property type="project" value="UniProtKB-KW"/>
</dbReference>
<evidence type="ECO:0000313" key="4">
    <source>
        <dbReference type="EMBL" id="SFK19309.1"/>
    </source>
</evidence>
<dbReference type="InterPro" id="IPR047718">
    <property type="entry name" value="RsbA-like_anti_sig"/>
</dbReference>
<evidence type="ECO:0000259" key="2">
    <source>
        <dbReference type="Pfam" id="PF13581"/>
    </source>
</evidence>
<dbReference type="Pfam" id="PF13581">
    <property type="entry name" value="HATPase_c_2"/>
    <property type="match status" value="1"/>
</dbReference>
<evidence type="ECO:0000256" key="1">
    <source>
        <dbReference type="ARBA" id="ARBA00022527"/>
    </source>
</evidence>
<dbReference type="OrthoDB" id="4088450at2"/>
<dbReference type="Gene3D" id="3.30.565.10">
    <property type="entry name" value="Histidine kinase-like ATPase, C-terminal domain"/>
    <property type="match status" value="1"/>
</dbReference>
<dbReference type="SUPFAM" id="SSF55874">
    <property type="entry name" value="ATPase domain of HSP90 chaperone/DNA topoisomerase II/histidine kinase"/>
    <property type="match status" value="1"/>
</dbReference>